<dbReference type="CDD" id="cd07572">
    <property type="entry name" value="nit"/>
    <property type="match status" value="1"/>
</dbReference>
<dbReference type="Gene3D" id="3.60.110.10">
    <property type="entry name" value="Carbon-nitrogen hydrolase"/>
    <property type="match status" value="1"/>
</dbReference>
<dbReference type="PROSITE" id="PS50263">
    <property type="entry name" value="CN_HYDROLASE"/>
    <property type="match status" value="1"/>
</dbReference>
<dbReference type="GO" id="GO:0016746">
    <property type="term" value="F:acyltransferase activity"/>
    <property type="evidence" value="ECO:0007669"/>
    <property type="project" value="UniProtKB-KW"/>
</dbReference>
<keyword evidence="2" id="KW-0378">Hydrolase</keyword>
<dbReference type="InterPro" id="IPR003010">
    <property type="entry name" value="C-N_Hydrolase"/>
</dbReference>
<name>A4U2A6_9PROT</name>
<dbReference type="AlphaFoldDB" id="A4U2A6"/>
<dbReference type="EMBL" id="CU459003">
    <property type="protein sequence ID" value="CAM77013.1"/>
    <property type="molecule type" value="Genomic_DNA"/>
</dbReference>
<dbReference type="PANTHER" id="PTHR23088:SF27">
    <property type="entry name" value="DEAMINATED GLUTATHIONE AMIDASE"/>
    <property type="match status" value="1"/>
</dbReference>
<dbReference type="SUPFAM" id="SSF56317">
    <property type="entry name" value="Carbon-nitrogen hydrolase"/>
    <property type="match status" value="1"/>
</dbReference>
<keyword evidence="4" id="KW-0808">Transferase</keyword>
<gene>
    <name evidence="4" type="ORF">MGR_2596</name>
</gene>
<sequence length="279" mass="30643">MMIGDTFKAACLQVNAGTDMTDNIDAAARLAVEARAAGAELILMPENVAMMEWGRTNIVMKAQAEAEHQALAAFREIAKELGCFLHTGTLHVLLDGGMVANRSYVIDKNGLILGRYDKIHMFDVDLGGGESYRESATFTPGDRATMVRLPWGRLGLSVCYDLRFPHLYRAYANAGAHFLAVPAAFTRTTGRAHWHVLLRARAIETGCYVFAPAQCGTHANNRETYGHALIVSPWGEILADGLEQPGFVMAEIDVRKVDDARKKIPCLDHDRAFIAPVRD</sequence>
<dbReference type="PROSITE" id="PS01227">
    <property type="entry name" value="UPF0012"/>
    <property type="match status" value="1"/>
</dbReference>
<dbReference type="PANTHER" id="PTHR23088">
    <property type="entry name" value="NITRILASE-RELATED"/>
    <property type="match status" value="1"/>
</dbReference>
<organism evidence="4">
    <name type="scientific">Magnetospirillum gryphiswaldense</name>
    <dbReference type="NCBI Taxonomy" id="55518"/>
    <lineage>
        <taxon>Bacteria</taxon>
        <taxon>Pseudomonadati</taxon>
        <taxon>Pseudomonadota</taxon>
        <taxon>Alphaproteobacteria</taxon>
        <taxon>Rhodospirillales</taxon>
        <taxon>Rhodospirillaceae</taxon>
        <taxon>Magnetospirillum</taxon>
    </lineage>
</organism>
<keyword evidence="4" id="KW-0012">Acyltransferase</keyword>
<evidence type="ECO:0000259" key="3">
    <source>
        <dbReference type="PROSITE" id="PS50263"/>
    </source>
</evidence>
<dbReference type="InterPro" id="IPR036526">
    <property type="entry name" value="C-N_Hydrolase_sf"/>
</dbReference>
<evidence type="ECO:0000256" key="1">
    <source>
        <dbReference type="ARBA" id="ARBA00010613"/>
    </source>
</evidence>
<dbReference type="InterPro" id="IPR001110">
    <property type="entry name" value="UPF0012_CS"/>
</dbReference>
<reference evidence="4" key="1">
    <citation type="journal article" date="2007" name="J. Bacteriol.">
        <title>Comparative genome analysis of four magnetotactic bacteria reveals a complex set of group-specific genes implicated in magnetosome biomineralization and function.</title>
        <authorList>
            <person name="Richter M."/>
            <person name="Kube M."/>
            <person name="Bazylinski D.A."/>
            <person name="Lombardot T."/>
            <person name="Gloeckner F.O."/>
            <person name="Reinhardt R."/>
            <person name="Schueler D."/>
        </authorList>
    </citation>
    <scope>NUCLEOTIDE SEQUENCE</scope>
    <source>
        <strain evidence="4">MSR-1</strain>
    </source>
</reference>
<dbReference type="Pfam" id="PF00795">
    <property type="entry name" value="CN_hydrolase"/>
    <property type="match status" value="1"/>
</dbReference>
<comment type="similarity">
    <text evidence="1">Belongs to the carbon-nitrogen hydrolase superfamily. NIT1/NIT2 family.</text>
</comment>
<dbReference type="InterPro" id="IPR045254">
    <property type="entry name" value="Nit1/2_C-N_Hydrolase"/>
</dbReference>
<evidence type="ECO:0000313" key="4">
    <source>
        <dbReference type="EMBL" id="CAM77013.1"/>
    </source>
</evidence>
<feature type="domain" description="CN hydrolase" evidence="3">
    <location>
        <begin position="7"/>
        <end position="254"/>
    </location>
</feature>
<evidence type="ECO:0000256" key="2">
    <source>
        <dbReference type="ARBA" id="ARBA00022801"/>
    </source>
</evidence>
<keyword evidence="4" id="KW-0449">Lipoprotein</keyword>
<proteinExistence type="inferred from homology"/>
<dbReference type="GO" id="GO:0016811">
    <property type="term" value="F:hydrolase activity, acting on carbon-nitrogen (but not peptide) bonds, in linear amides"/>
    <property type="evidence" value="ECO:0007669"/>
    <property type="project" value="InterPro"/>
</dbReference>
<accession>A4U2A6</accession>
<protein>
    <submittedName>
        <fullName evidence="4">Nitrilase/cyanide hydratase and apolipoprotein N-acyltransferase</fullName>
    </submittedName>
</protein>